<dbReference type="Gene3D" id="1.10.10.630">
    <property type="entry name" value="DnaD domain-like"/>
    <property type="match status" value="1"/>
</dbReference>
<dbReference type="Proteomes" id="UP001500782">
    <property type="component" value="Unassembled WGS sequence"/>
</dbReference>
<name>A0ABN0WH49_9BACI</name>
<feature type="domain" description="DnaB/C C-terminal" evidence="3">
    <location>
        <begin position="115"/>
        <end position="185"/>
    </location>
</feature>
<organism evidence="4 5">
    <name type="scientific">Bacillus carboniphilus</name>
    <dbReference type="NCBI Taxonomy" id="86663"/>
    <lineage>
        <taxon>Bacteria</taxon>
        <taxon>Bacillati</taxon>
        <taxon>Bacillota</taxon>
        <taxon>Bacilli</taxon>
        <taxon>Bacillales</taxon>
        <taxon>Bacillaceae</taxon>
        <taxon>Bacillus</taxon>
    </lineage>
</organism>
<dbReference type="EMBL" id="BAAADJ010000051">
    <property type="protein sequence ID" value="GAA0337297.1"/>
    <property type="molecule type" value="Genomic_DNA"/>
</dbReference>
<comment type="similarity">
    <text evidence="1">Belongs to the DnaB/DnaD family.</text>
</comment>
<comment type="caution">
    <text evidence="4">The sequence shown here is derived from an EMBL/GenBank/DDBJ whole genome shotgun (WGS) entry which is preliminary data.</text>
</comment>
<dbReference type="InterPro" id="IPR006343">
    <property type="entry name" value="DnaB/C_C"/>
</dbReference>
<dbReference type="SUPFAM" id="SSF158499">
    <property type="entry name" value="DnaD domain-like"/>
    <property type="match status" value="1"/>
</dbReference>
<dbReference type="PANTHER" id="PTHR37293">
    <property type="entry name" value="PHAGE REPLICATION PROTEIN-RELATED"/>
    <property type="match status" value="1"/>
</dbReference>
<evidence type="ECO:0000313" key="5">
    <source>
        <dbReference type="Proteomes" id="UP001500782"/>
    </source>
</evidence>
<reference evidence="4 5" key="1">
    <citation type="journal article" date="2019" name="Int. J. Syst. Evol. Microbiol.">
        <title>The Global Catalogue of Microorganisms (GCM) 10K type strain sequencing project: providing services to taxonomists for standard genome sequencing and annotation.</title>
        <authorList>
            <consortium name="The Broad Institute Genomics Platform"/>
            <consortium name="The Broad Institute Genome Sequencing Center for Infectious Disease"/>
            <person name="Wu L."/>
            <person name="Ma J."/>
        </authorList>
    </citation>
    <scope>NUCLEOTIDE SEQUENCE [LARGE SCALE GENOMIC DNA]</scope>
    <source>
        <strain evidence="4 5">JCM 9731</strain>
    </source>
</reference>
<gene>
    <name evidence="4" type="ORF">GCM10008967_29480</name>
</gene>
<sequence>MIRIIKKLEKLGYLISQNLNKKSFDNTKWYTLNVDLLEEGKASGGKPTPLPIQSDQLSNQDDQTASQNDHATCSSLIDDVCNMNRPIPENTTEITTEIKEEEEEDDTCADQSNPFQFFKQNGFGTIGNYIAEKIQEWCEALSDELVLEAMKIATEDGAKSWCYVESILHNWVDKGVSSLAEAEAFQLWYKEKKSTQLRIHSCRKEPIPEWFESEKKRRQQSFQRQVEETFDFEEERRMLEIELGRRHNS</sequence>
<evidence type="ECO:0000256" key="2">
    <source>
        <dbReference type="SAM" id="MobiDB-lite"/>
    </source>
</evidence>
<evidence type="ECO:0000313" key="4">
    <source>
        <dbReference type="EMBL" id="GAA0337297.1"/>
    </source>
</evidence>
<proteinExistence type="inferred from homology"/>
<dbReference type="RefSeq" id="WP_343800342.1">
    <property type="nucleotide sequence ID" value="NZ_BAAADJ010000051.1"/>
</dbReference>
<dbReference type="InterPro" id="IPR034829">
    <property type="entry name" value="DnaD-like_sf"/>
</dbReference>
<protein>
    <recommendedName>
        <fullName evidence="3">DnaB/C C-terminal domain-containing protein</fullName>
    </recommendedName>
</protein>
<accession>A0ABN0WH49</accession>
<feature type="region of interest" description="Disordered" evidence="2">
    <location>
        <begin position="40"/>
        <end position="69"/>
    </location>
</feature>
<dbReference type="Pfam" id="PF07261">
    <property type="entry name" value="DnaB_2"/>
    <property type="match status" value="1"/>
</dbReference>
<evidence type="ECO:0000259" key="3">
    <source>
        <dbReference type="Pfam" id="PF07261"/>
    </source>
</evidence>
<dbReference type="InterPro" id="IPR053162">
    <property type="entry name" value="DnaD"/>
</dbReference>
<evidence type="ECO:0000256" key="1">
    <source>
        <dbReference type="ARBA" id="ARBA00093462"/>
    </source>
</evidence>
<dbReference type="PANTHER" id="PTHR37293:SF5">
    <property type="entry name" value="DNA REPLICATION PROTEIN"/>
    <property type="match status" value="1"/>
</dbReference>
<dbReference type="NCBIfam" id="TIGR01446">
    <property type="entry name" value="DnaD_dom"/>
    <property type="match status" value="1"/>
</dbReference>
<feature type="compositionally biased region" description="Polar residues" evidence="2">
    <location>
        <begin position="51"/>
        <end position="69"/>
    </location>
</feature>
<keyword evidence="5" id="KW-1185">Reference proteome</keyword>